<dbReference type="AlphaFoldDB" id="A0A6G7WJ22"/>
<dbReference type="GO" id="GO:0016747">
    <property type="term" value="F:acyltransferase activity, transferring groups other than amino-acyl groups"/>
    <property type="evidence" value="ECO:0007669"/>
    <property type="project" value="InterPro"/>
</dbReference>
<evidence type="ECO:0000259" key="1">
    <source>
        <dbReference type="PROSITE" id="PS51186"/>
    </source>
</evidence>
<keyword evidence="2" id="KW-0808">Transferase</keyword>
<dbReference type="Gene3D" id="3.40.630.30">
    <property type="match status" value="1"/>
</dbReference>
<dbReference type="KEGG" id="jpo:G7058_09065"/>
<accession>A0A6G7WJ22</accession>
<dbReference type="InterPro" id="IPR000182">
    <property type="entry name" value="GNAT_dom"/>
</dbReference>
<dbReference type="PROSITE" id="PS51186">
    <property type="entry name" value="GNAT"/>
    <property type="match status" value="1"/>
</dbReference>
<dbReference type="CDD" id="cd04301">
    <property type="entry name" value="NAT_SF"/>
    <property type="match status" value="1"/>
</dbReference>
<protein>
    <submittedName>
        <fullName evidence="2">GNAT family N-acetyltransferase</fullName>
    </submittedName>
</protein>
<sequence length="180" mass="20871">MHVLPATTPEQFDHIHALYLTAFPENERKSFTLMQDLMKKGLLDIVFFETDDQPFIGFAILAIHDQTMLVDYLAINPDYRGKGYGSTAIEWLIKEYPRHKICLEIESTNVDSDNPQERINRKEFYLKNKLTMLPFEAEVFEVRFELLANDTAISPEEFVAIYHNVYGPHISKNVSIIDAE</sequence>
<reference evidence="2 3" key="1">
    <citation type="journal article" date="2017" name="Int. J. Syst. Evol. Microbiol.">
        <title>Jeotgalibaca porci sp. nov. and Jeotgalibaca arthritidis sp. nov., isolated from pigs, and emended description of the genus Jeotgalibaca.</title>
        <authorList>
            <person name="Zamora L."/>
            <person name="Perez-Sancho M."/>
            <person name="Dominguez L."/>
            <person name="Fernandez-Garayzabal J.F."/>
            <person name="Vela A.I."/>
        </authorList>
    </citation>
    <scope>NUCLEOTIDE SEQUENCE [LARGE SCALE GENOMIC DNA]</scope>
    <source>
        <strain evidence="2 3">CCUG 69148</strain>
    </source>
</reference>
<feature type="domain" description="N-acetyltransferase" evidence="1">
    <location>
        <begin position="1"/>
        <end position="160"/>
    </location>
</feature>
<evidence type="ECO:0000313" key="2">
    <source>
        <dbReference type="EMBL" id="QIK52171.1"/>
    </source>
</evidence>
<dbReference type="RefSeq" id="WP_166063235.1">
    <property type="nucleotide sequence ID" value="NZ_CP049889.1"/>
</dbReference>
<dbReference type="GeneID" id="94553432"/>
<dbReference type="Proteomes" id="UP000501830">
    <property type="component" value="Chromosome"/>
</dbReference>
<gene>
    <name evidence="2" type="ORF">G7058_09065</name>
</gene>
<keyword evidence="3" id="KW-1185">Reference proteome</keyword>
<dbReference type="InterPro" id="IPR016181">
    <property type="entry name" value="Acyl_CoA_acyltransferase"/>
</dbReference>
<dbReference type="SUPFAM" id="SSF55729">
    <property type="entry name" value="Acyl-CoA N-acyltransferases (Nat)"/>
    <property type="match status" value="1"/>
</dbReference>
<dbReference type="EMBL" id="CP049889">
    <property type="protein sequence ID" value="QIK52171.1"/>
    <property type="molecule type" value="Genomic_DNA"/>
</dbReference>
<name>A0A6G7WJ22_9LACT</name>
<evidence type="ECO:0000313" key="3">
    <source>
        <dbReference type="Proteomes" id="UP000501830"/>
    </source>
</evidence>
<dbReference type="Pfam" id="PF00583">
    <property type="entry name" value="Acetyltransf_1"/>
    <property type="match status" value="1"/>
</dbReference>
<organism evidence="2 3">
    <name type="scientific">Jeotgalibaca porci</name>
    <dbReference type="NCBI Taxonomy" id="1868793"/>
    <lineage>
        <taxon>Bacteria</taxon>
        <taxon>Bacillati</taxon>
        <taxon>Bacillota</taxon>
        <taxon>Bacilli</taxon>
        <taxon>Lactobacillales</taxon>
        <taxon>Carnobacteriaceae</taxon>
        <taxon>Jeotgalibaca</taxon>
    </lineage>
</organism>
<proteinExistence type="predicted"/>